<evidence type="ECO:0000313" key="2">
    <source>
        <dbReference type="EMBL" id="QCI64091.1"/>
    </source>
</evidence>
<evidence type="ECO:0000313" key="3">
    <source>
        <dbReference type="Proteomes" id="UP000298781"/>
    </source>
</evidence>
<gene>
    <name evidence="2" type="ORF">E8M01_07440</name>
</gene>
<name>A0A4D7AW31_9HYPH</name>
<dbReference type="AlphaFoldDB" id="A0A4D7AW31"/>
<sequence length="669" mass="71178">MRQEAVMLSGSFTETIWHFAGYLRIFEDTWRDPERYDGNDQARIREDAFSHRQSGLNRFEDDELEGKATRPPAVELSEPPVAQGAVLRADMPVAKLAMLPSPKVEAAAAPKIQPATIQAEVHSGRAISVEYTTDVAQLKLDIRQLNTMTDNDRVTDNDVVIVGASDQSADLSPPNTAASLDAMVRAAEGSTPASLVLPISGGGALLPGFVAERDAQWKAGADSASDWSGHRVEAGRYVDGVLTQEAVAKPAEAPSLEPAAIAVTEIAGNTATSTLTGPSHGIGTTAVVGANAVQNVAVIFDGSEMTGSLIVTGDAFFSKAIIQVNIFVDSDYVEASAPAALQALSASGNEVHNIAEFVTHESTIKVAGAFATARWKVDSLDGNFYDVKSIQQTNHLVDNDITVQETNSSFYALSTGENLDINFVKLIDIGHYDIIVIAGDYHRADWIFQKNIVIDADYVKLFLGAEKQGGSQTVATGLNALTNDATIETYDAKAFGDISPLQQQLIDALDRGDKVLTPNADWHLSGNLSGKLHILYIKGDYWDVNVIAQTNVISDTDLAVQQGLLPAAGTGVTQGVVSGANTVANDARIIDVGTLADSQYLGGEAYEESILVQTNIITDEDQVVTHDTELLVSEVVVFVGAESQDQEPDSTPCSVPDPANHDSLGNVMT</sequence>
<protein>
    <submittedName>
        <fullName evidence="2">Uncharacterized protein</fullName>
    </submittedName>
</protein>
<dbReference type="Proteomes" id="UP000298781">
    <property type="component" value="Chromosome"/>
</dbReference>
<dbReference type="EMBL" id="CP039690">
    <property type="protein sequence ID" value="QCI64091.1"/>
    <property type="molecule type" value="Genomic_DNA"/>
</dbReference>
<proteinExistence type="predicted"/>
<dbReference type="KEGG" id="pstg:E8M01_07440"/>
<reference evidence="2 3" key="1">
    <citation type="submission" date="2019-04" db="EMBL/GenBank/DDBJ databases">
        <title>Phreatobacter aquaticus sp. nov.</title>
        <authorList>
            <person name="Choi A."/>
        </authorList>
    </citation>
    <scope>NUCLEOTIDE SEQUENCE [LARGE SCALE GENOMIC DNA]</scope>
    <source>
        <strain evidence="2 3">KCTC 52518</strain>
    </source>
</reference>
<dbReference type="RefSeq" id="WP_136959547.1">
    <property type="nucleotide sequence ID" value="NZ_CP039690.1"/>
</dbReference>
<accession>A0A4D7AW31</accession>
<dbReference type="OrthoDB" id="8283038at2"/>
<feature type="region of interest" description="Disordered" evidence="1">
    <location>
        <begin position="643"/>
        <end position="669"/>
    </location>
</feature>
<keyword evidence="3" id="KW-1185">Reference proteome</keyword>
<evidence type="ECO:0000256" key="1">
    <source>
        <dbReference type="SAM" id="MobiDB-lite"/>
    </source>
</evidence>
<organism evidence="2 3">
    <name type="scientific">Phreatobacter stygius</name>
    <dbReference type="NCBI Taxonomy" id="1940610"/>
    <lineage>
        <taxon>Bacteria</taxon>
        <taxon>Pseudomonadati</taxon>
        <taxon>Pseudomonadota</taxon>
        <taxon>Alphaproteobacteria</taxon>
        <taxon>Hyphomicrobiales</taxon>
        <taxon>Phreatobacteraceae</taxon>
        <taxon>Phreatobacter</taxon>
    </lineage>
</organism>